<proteinExistence type="predicted"/>
<dbReference type="Pfam" id="PF00561">
    <property type="entry name" value="Abhydrolase_1"/>
    <property type="match status" value="1"/>
</dbReference>
<dbReference type="EMBL" id="JAPMXC010000001">
    <property type="protein sequence ID" value="MCY0385852.1"/>
    <property type="molecule type" value="Genomic_DNA"/>
</dbReference>
<feature type="domain" description="AB hydrolase-1" evidence="1">
    <location>
        <begin position="32"/>
        <end position="286"/>
    </location>
</feature>
<sequence>MHTPSFPTHPQIADLDGAGHIGFVEAGAGPQPPLLLVHGSLCDYRYWHPQIAALAARGRVVVVSLPFYFPVARQPAATRFSVDAHADALHALIVARGWTGATLVGHSRGGSVCFQFANRYPEALGALVLADPGGQIVDHRLDGSGLDAAAGAPSAAGAVSPDGRGAMYDSADPRMVATRLIEQGQVEAGLELFVDTVSRPGFWRRSGAAFQAMARDNAHTLSAQMRDALPTYTRDAAQRIAVPTLLLNGEKSPAVFLSAGTALERWIPDVRRVTMKGASHGMNLSHAAEFNSLVQGFVDRLPTSTTHG</sequence>
<dbReference type="InterPro" id="IPR029058">
    <property type="entry name" value="AB_hydrolase_fold"/>
</dbReference>
<dbReference type="PANTHER" id="PTHR43194">
    <property type="entry name" value="HYDROLASE ALPHA/BETA FOLD FAMILY"/>
    <property type="match status" value="1"/>
</dbReference>
<evidence type="ECO:0000259" key="1">
    <source>
        <dbReference type="Pfam" id="PF00561"/>
    </source>
</evidence>
<dbReference type="PANTHER" id="PTHR43194:SF5">
    <property type="entry name" value="PIMELOYL-[ACYL-CARRIER PROTEIN] METHYL ESTER ESTERASE"/>
    <property type="match status" value="1"/>
</dbReference>
<keyword evidence="2" id="KW-0378">Hydrolase</keyword>
<dbReference type="Gene3D" id="3.40.50.1820">
    <property type="entry name" value="alpha/beta hydrolase"/>
    <property type="match status" value="1"/>
</dbReference>
<protein>
    <submittedName>
        <fullName evidence="2">Alpha/beta hydrolase</fullName>
    </submittedName>
</protein>
<name>A0ABT3ZHF4_9BURK</name>
<dbReference type="SUPFAM" id="SSF53474">
    <property type="entry name" value="alpha/beta-Hydrolases"/>
    <property type="match status" value="1"/>
</dbReference>
<dbReference type="RefSeq" id="WP_267844980.1">
    <property type="nucleotide sequence ID" value="NZ_JAPMXC010000001.1"/>
</dbReference>
<keyword evidence="3" id="KW-1185">Reference proteome</keyword>
<evidence type="ECO:0000313" key="3">
    <source>
        <dbReference type="Proteomes" id="UP001082899"/>
    </source>
</evidence>
<comment type="caution">
    <text evidence="2">The sequence shown here is derived from an EMBL/GenBank/DDBJ whole genome shotgun (WGS) entry which is preliminary data.</text>
</comment>
<dbReference type="GO" id="GO:0016787">
    <property type="term" value="F:hydrolase activity"/>
    <property type="evidence" value="ECO:0007669"/>
    <property type="project" value="UniProtKB-KW"/>
</dbReference>
<dbReference type="InterPro" id="IPR000073">
    <property type="entry name" value="AB_hydrolase_1"/>
</dbReference>
<reference evidence="2" key="1">
    <citation type="submission" date="2022-11" db="EMBL/GenBank/DDBJ databases">
        <title>Robbsia betulipollinis sp. nov., isolated from pollen of birch (Betula pendula).</title>
        <authorList>
            <person name="Shi H."/>
            <person name="Ambika Manirajan B."/>
            <person name="Ratering S."/>
            <person name="Geissler-Plaum R."/>
            <person name="Schnell S."/>
        </authorList>
    </citation>
    <scope>NUCLEOTIDE SEQUENCE</scope>
    <source>
        <strain evidence="2">Bb-Pol-6</strain>
    </source>
</reference>
<dbReference type="Proteomes" id="UP001082899">
    <property type="component" value="Unassembled WGS sequence"/>
</dbReference>
<accession>A0ABT3ZHF4</accession>
<dbReference type="InterPro" id="IPR050228">
    <property type="entry name" value="Carboxylesterase_BioH"/>
</dbReference>
<gene>
    <name evidence="2" type="ORF">OVY01_01070</name>
</gene>
<organism evidence="2 3">
    <name type="scientific">Robbsia betulipollinis</name>
    <dbReference type="NCBI Taxonomy" id="2981849"/>
    <lineage>
        <taxon>Bacteria</taxon>
        <taxon>Pseudomonadati</taxon>
        <taxon>Pseudomonadota</taxon>
        <taxon>Betaproteobacteria</taxon>
        <taxon>Burkholderiales</taxon>
        <taxon>Burkholderiaceae</taxon>
        <taxon>Robbsia</taxon>
    </lineage>
</organism>
<evidence type="ECO:0000313" key="2">
    <source>
        <dbReference type="EMBL" id="MCY0385852.1"/>
    </source>
</evidence>